<dbReference type="EMBL" id="QFQD01000001">
    <property type="protein sequence ID" value="PZQ86030.1"/>
    <property type="molecule type" value="Genomic_DNA"/>
</dbReference>
<sequence length="84" mass="9606">MSQKPTALNTSLMVWVNFFATREVITDLAAMKGADGPAWRQSISERVAYEMSRFKVRPGTEFDDKEAINLIIQNLFRETKQDGH</sequence>
<protein>
    <submittedName>
        <fullName evidence="1">Uncharacterized protein</fullName>
    </submittedName>
</protein>
<name>A0A2W5TIS8_ANCNO</name>
<proteinExistence type="predicted"/>
<evidence type="ECO:0000313" key="1">
    <source>
        <dbReference type="EMBL" id="PZQ86030.1"/>
    </source>
</evidence>
<gene>
    <name evidence="1" type="ORF">DI549_00685</name>
</gene>
<dbReference type="Proteomes" id="UP000248887">
    <property type="component" value="Unassembled WGS sequence"/>
</dbReference>
<evidence type="ECO:0000313" key="2">
    <source>
        <dbReference type="Proteomes" id="UP000248887"/>
    </source>
</evidence>
<dbReference type="AlphaFoldDB" id="A0A2W5TIS8"/>
<comment type="caution">
    <text evidence="1">The sequence shown here is derived from an EMBL/GenBank/DDBJ whole genome shotgun (WGS) entry which is preliminary data.</text>
</comment>
<reference evidence="1 2" key="1">
    <citation type="submission" date="2017-08" db="EMBL/GenBank/DDBJ databases">
        <title>Infants hospitalized years apart are colonized by the same room-sourced microbial strains.</title>
        <authorList>
            <person name="Brooks B."/>
            <person name="Olm M.R."/>
            <person name="Firek B.A."/>
            <person name="Baker R."/>
            <person name="Thomas B.C."/>
            <person name="Morowitz M.J."/>
            <person name="Banfield J.F."/>
        </authorList>
    </citation>
    <scope>NUCLEOTIDE SEQUENCE [LARGE SCALE GENOMIC DNA]</scope>
    <source>
        <strain evidence="1">S2_005_001_R2_27</strain>
    </source>
</reference>
<accession>A0A2W5TIS8</accession>
<organism evidence="1 2">
    <name type="scientific">Ancylobacter novellus</name>
    <name type="common">Thiobacillus novellus</name>
    <dbReference type="NCBI Taxonomy" id="921"/>
    <lineage>
        <taxon>Bacteria</taxon>
        <taxon>Pseudomonadati</taxon>
        <taxon>Pseudomonadota</taxon>
        <taxon>Alphaproteobacteria</taxon>
        <taxon>Hyphomicrobiales</taxon>
        <taxon>Xanthobacteraceae</taxon>
        <taxon>Ancylobacter</taxon>
    </lineage>
</organism>